<dbReference type="KEGG" id="mod:AS202_01785"/>
<protein>
    <submittedName>
        <fullName evidence="1">Copper resistance protein CopD</fullName>
    </submittedName>
</protein>
<reference evidence="1 2" key="1">
    <citation type="journal article" date="2016" name="J. Zhejiang Univ. Sci. B">
        <title>Antibiotic resistance mechanisms of Myroides sp.</title>
        <authorList>
            <person name="Hu S."/>
            <person name="Yuan S."/>
            <person name="Qu H."/>
            <person name="Jiang T."/>
            <person name="Zhou Y."/>
            <person name="Wang M."/>
            <person name="Ming D."/>
        </authorList>
    </citation>
    <scope>NUCLEOTIDE SEQUENCE [LARGE SCALE GENOMIC DNA]</scope>
    <source>
        <strain evidence="1 2">PR63039</strain>
    </source>
</reference>
<evidence type="ECO:0000313" key="2">
    <source>
        <dbReference type="Proteomes" id="UP000069030"/>
    </source>
</evidence>
<sequence length="150" mass="17163">MNELHLLLILHLLGATIWVGGHILLSVVILPQVWKEKSVEKLFNFESRYEWFGMPALFVMLLTGVRMAYIYNVKLASWFAFETPIERVVSLKLACLFTIALFALSAQFYVLPRLKTDIKKLPLMTFHIISVTTISIVMLILGSFIRYGGI</sequence>
<organism evidence="1 2">
    <name type="scientific">Myroides odoratimimus</name>
    <dbReference type="NCBI Taxonomy" id="76832"/>
    <lineage>
        <taxon>Bacteria</taxon>
        <taxon>Pseudomonadati</taxon>
        <taxon>Bacteroidota</taxon>
        <taxon>Flavobacteriia</taxon>
        <taxon>Flavobacteriales</taxon>
        <taxon>Flavobacteriaceae</taxon>
        <taxon>Myroides</taxon>
    </lineage>
</organism>
<evidence type="ECO:0000313" key="1">
    <source>
        <dbReference type="EMBL" id="ALU24978.1"/>
    </source>
</evidence>
<dbReference type="RefSeq" id="WP_006260293.1">
    <property type="nucleotide sequence ID" value="NZ_BCMQ01000007.1"/>
</dbReference>
<accession>A0A0S7ECM2</accession>
<dbReference type="eggNOG" id="ENOG5032SW8">
    <property type="taxonomic scope" value="Bacteria"/>
</dbReference>
<dbReference type="Proteomes" id="UP000069030">
    <property type="component" value="Chromosome"/>
</dbReference>
<dbReference type="InterPro" id="IPR008457">
    <property type="entry name" value="Cu-R_CopD_dom"/>
</dbReference>
<dbReference type="GO" id="GO:0016020">
    <property type="term" value="C:membrane"/>
    <property type="evidence" value="ECO:0007669"/>
    <property type="project" value="InterPro"/>
</dbReference>
<dbReference type="AlphaFoldDB" id="A0A0S7ECM2"/>
<dbReference type="Pfam" id="PF05425">
    <property type="entry name" value="CopD"/>
    <property type="match status" value="1"/>
</dbReference>
<proteinExistence type="predicted"/>
<name>A0A0S7ECM2_9FLAO</name>
<gene>
    <name evidence="1" type="ORF">AS202_01785</name>
</gene>
<dbReference type="EMBL" id="CP013690">
    <property type="protein sequence ID" value="ALU24978.1"/>
    <property type="molecule type" value="Genomic_DNA"/>
</dbReference>